<keyword evidence="2" id="KW-1185">Reference proteome</keyword>
<protein>
    <submittedName>
        <fullName evidence="1">Uncharacterized protein</fullName>
    </submittedName>
</protein>
<dbReference type="Proteomes" id="UP001500879">
    <property type="component" value="Unassembled WGS sequence"/>
</dbReference>
<sequence length="52" mass="5494">MTPAQPGEVCEYAAVHALKGEHAPAAVYLDLPYGHCPACVTCAETYLSLSIM</sequence>
<comment type="caution">
    <text evidence="1">The sequence shown here is derived from an EMBL/GenBank/DDBJ whole genome shotgun (WGS) entry which is preliminary data.</text>
</comment>
<gene>
    <name evidence="1" type="ORF">GCM10010357_60960</name>
</gene>
<evidence type="ECO:0000313" key="2">
    <source>
        <dbReference type="Proteomes" id="UP001500879"/>
    </source>
</evidence>
<reference evidence="1 2" key="1">
    <citation type="journal article" date="2019" name="Int. J. Syst. Evol. Microbiol.">
        <title>The Global Catalogue of Microorganisms (GCM) 10K type strain sequencing project: providing services to taxonomists for standard genome sequencing and annotation.</title>
        <authorList>
            <consortium name="The Broad Institute Genomics Platform"/>
            <consortium name="The Broad Institute Genome Sequencing Center for Infectious Disease"/>
            <person name="Wu L."/>
            <person name="Ma J."/>
        </authorList>
    </citation>
    <scope>NUCLEOTIDE SEQUENCE [LARGE SCALE GENOMIC DNA]</scope>
    <source>
        <strain evidence="1 2">JCM 4788</strain>
    </source>
</reference>
<accession>A0ABN0Z383</accession>
<organism evidence="1 2">
    <name type="scientific">Streptomyces luteireticuli</name>
    <dbReference type="NCBI Taxonomy" id="173858"/>
    <lineage>
        <taxon>Bacteria</taxon>
        <taxon>Bacillati</taxon>
        <taxon>Actinomycetota</taxon>
        <taxon>Actinomycetes</taxon>
        <taxon>Kitasatosporales</taxon>
        <taxon>Streptomycetaceae</taxon>
        <taxon>Streptomyces</taxon>
    </lineage>
</organism>
<proteinExistence type="predicted"/>
<evidence type="ECO:0000313" key="1">
    <source>
        <dbReference type="EMBL" id="GAA0431113.1"/>
    </source>
</evidence>
<dbReference type="EMBL" id="BAAABX010000065">
    <property type="protein sequence ID" value="GAA0431113.1"/>
    <property type="molecule type" value="Genomic_DNA"/>
</dbReference>
<name>A0ABN0Z383_9ACTN</name>